<dbReference type="AlphaFoldDB" id="X0U0F9"/>
<gene>
    <name evidence="1" type="ORF">S01H1_23015</name>
</gene>
<sequence length="102" mass="11736">MVKNYIGFMKKHLGYTDEEMKVWLDNPRNPEGVAKMPALLQKTIVIRVVESHGCNSLHKKGQEFYFDGPGNLLSKISPKRICIYALSQMERLIFAAQELFYA</sequence>
<organism evidence="1">
    <name type="scientific">marine sediment metagenome</name>
    <dbReference type="NCBI Taxonomy" id="412755"/>
    <lineage>
        <taxon>unclassified sequences</taxon>
        <taxon>metagenomes</taxon>
        <taxon>ecological metagenomes</taxon>
    </lineage>
</organism>
<protein>
    <submittedName>
        <fullName evidence="1">Uncharacterized protein</fullName>
    </submittedName>
</protein>
<proteinExistence type="predicted"/>
<dbReference type="EMBL" id="BARS01013150">
    <property type="protein sequence ID" value="GAF93902.1"/>
    <property type="molecule type" value="Genomic_DNA"/>
</dbReference>
<evidence type="ECO:0000313" key="1">
    <source>
        <dbReference type="EMBL" id="GAF93902.1"/>
    </source>
</evidence>
<name>X0U0F9_9ZZZZ</name>
<reference evidence="1" key="1">
    <citation type="journal article" date="2014" name="Front. Microbiol.">
        <title>High frequency of phylogenetically diverse reductive dehalogenase-homologous genes in deep subseafloor sedimentary metagenomes.</title>
        <authorList>
            <person name="Kawai M."/>
            <person name="Futagami T."/>
            <person name="Toyoda A."/>
            <person name="Takaki Y."/>
            <person name="Nishi S."/>
            <person name="Hori S."/>
            <person name="Arai W."/>
            <person name="Tsubouchi T."/>
            <person name="Morono Y."/>
            <person name="Uchiyama I."/>
            <person name="Ito T."/>
            <person name="Fujiyama A."/>
            <person name="Inagaki F."/>
            <person name="Takami H."/>
        </authorList>
    </citation>
    <scope>NUCLEOTIDE SEQUENCE</scope>
    <source>
        <strain evidence="1">Expedition CK06-06</strain>
    </source>
</reference>
<comment type="caution">
    <text evidence="1">The sequence shown here is derived from an EMBL/GenBank/DDBJ whole genome shotgun (WGS) entry which is preliminary data.</text>
</comment>
<feature type="non-terminal residue" evidence="1">
    <location>
        <position position="102"/>
    </location>
</feature>
<accession>X0U0F9</accession>